<protein>
    <submittedName>
        <fullName evidence="8">Threonine/serine dehydratase</fullName>
    </submittedName>
</protein>
<evidence type="ECO:0000313" key="9">
    <source>
        <dbReference type="Proteomes" id="UP001431784"/>
    </source>
</evidence>
<evidence type="ECO:0000313" key="8">
    <source>
        <dbReference type="EMBL" id="MDD7971659.1"/>
    </source>
</evidence>
<feature type="domain" description="Tryptophan synthase beta chain-like PALP" evidence="7">
    <location>
        <begin position="11"/>
        <end position="298"/>
    </location>
</feature>
<accession>A0ABT5T9L9</accession>
<comment type="cofactor">
    <cofactor evidence="2">
        <name>pyridoxal 5'-phosphate</name>
        <dbReference type="ChEBI" id="CHEBI:597326"/>
    </cofactor>
</comment>
<dbReference type="PANTHER" id="PTHR43050">
    <property type="entry name" value="SERINE / THREONINE RACEMASE FAMILY MEMBER"/>
    <property type="match status" value="1"/>
</dbReference>
<reference evidence="8" key="1">
    <citation type="submission" date="2023-02" db="EMBL/GenBank/DDBJ databases">
        <title>Description of Roseinatronobacter alkalisoli sp. nov., an alkaliphilic bacerium isolated from soda soil.</title>
        <authorList>
            <person name="Wei W."/>
        </authorList>
    </citation>
    <scope>NUCLEOTIDE SEQUENCE</scope>
    <source>
        <strain evidence="8">HJB301</strain>
    </source>
</reference>
<evidence type="ECO:0000256" key="1">
    <source>
        <dbReference type="ARBA" id="ARBA00001913"/>
    </source>
</evidence>
<dbReference type="Pfam" id="PF00291">
    <property type="entry name" value="PALP"/>
    <property type="match status" value="1"/>
</dbReference>
<sequence>MIEVASLRLQGHARRTPLLSSPFLDEIAGRKVFIKAECLQHTGSFKFRGAWSAVTALPDDVRGVIAFSSGNHAQGVAYAAGLRGLNAVIIMPHDAPAIKIANTRALGAEVVLYDRASEDRDALGAALAAERGLSLIQPFDHPQVIAGQGTTGLEIAQQAAEHGVTSAQVLVCCGGGGLTSGIALALKRHAPDMQVRPVEPEGFDDVTKSLTSGQVVTHALRSGLCDAIVTPAPGKLTWPVLKRLCGPGLVVSDAQALAAMALAFERLKLVVEPGGAVALAAALFLPEQITGDSVIVTVSGGNVDRAVFQRALAGGTGDDARATA</sequence>
<dbReference type="InterPro" id="IPR001926">
    <property type="entry name" value="TrpB-like_PALP"/>
</dbReference>
<comment type="caution">
    <text evidence="8">The sequence shown here is derived from an EMBL/GenBank/DDBJ whole genome shotgun (WGS) entry which is preliminary data.</text>
</comment>
<evidence type="ECO:0000256" key="4">
    <source>
        <dbReference type="ARBA" id="ARBA00001946"/>
    </source>
</evidence>
<organism evidence="8 9">
    <name type="scientific">Roseinatronobacter alkalisoli</name>
    <dbReference type="NCBI Taxonomy" id="3028235"/>
    <lineage>
        <taxon>Bacteria</taxon>
        <taxon>Pseudomonadati</taxon>
        <taxon>Pseudomonadota</taxon>
        <taxon>Alphaproteobacteria</taxon>
        <taxon>Rhodobacterales</taxon>
        <taxon>Paracoccaceae</taxon>
        <taxon>Roseinatronobacter</taxon>
    </lineage>
</organism>
<proteinExistence type="predicted"/>
<evidence type="ECO:0000256" key="6">
    <source>
        <dbReference type="ARBA" id="ARBA00022898"/>
    </source>
</evidence>
<dbReference type="SUPFAM" id="SSF53686">
    <property type="entry name" value="Tryptophan synthase beta subunit-like PLP-dependent enzymes"/>
    <property type="match status" value="1"/>
</dbReference>
<comment type="cofactor">
    <cofactor evidence="1">
        <name>Ca(2+)</name>
        <dbReference type="ChEBI" id="CHEBI:29108"/>
    </cofactor>
</comment>
<dbReference type="PANTHER" id="PTHR43050:SF1">
    <property type="entry name" value="SERINE RACEMASE"/>
    <property type="match status" value="1"/>
</dbReference>
<dbReference type="Gene3D" id="3.40.50.1100">
    <property type="match status" value="2"/>
</dbReference>
<keyword evidence="9" id="KW-1185">Reference proteome</keyword>
<evidence type="ECO:0000256" key="3">
    <source>
        <dbReference type="ARBA" id="ARBA00001936"/>
    </source>
</evidence>
<dbReference type="EMBL" id="JAQZSM010000009">
    <property type="protein sequence ID" value="MDD7971659.1"/>
    <property type="molecule type" value="Genomic_DNA"/>
</dbReference>
<dbReference type="InterPro" id="IPR036052">
    <property type="entry name" value="TrpB-like_PALP_sf"/>
</dbReference>
<evidence type="ECO:0000256" key="5">
    <source>
        <dbReference type="ARBA" id="ARBA00022842"/>
    </source>
</evidence>
<keyword evidence="5" id="KW-0460">Magnesium</keyword>
<name>A0ABT5T9L9_9RHOB</name>
<dbReference type="CDD" id="cd01562">
    <property type="entry name" value="Thr-dehyd"/>
    <property type="match status" value="1"/>
</dbReference>
<gene>
    <name evidence="8" type="ORF">PUT78_11140</name>
</gene>
<dbReference type="InterPro" id="IPR000634">
    <property type="entry name" value="Ser/Thr_deHydtase_PyrdxlP-BS"/>
</dbReference>
<evidence type="ECO:0000259" key="7">
    <source>
        <dbReference type="Pfam" id="PF00291"/>
    </source>
</evidence>
<dbReference type="PROSITE" id="PS00165">
    <property type="entry name" value="DEHYDRATASE_SER_THR"/>
    <property type="match status" value="1"/>
</dbReference>
<evidence type="ECO:0000256" key="2">
    <source>
        <dbReference type="ARBA" id="ARBA00001933"/>
    </source>
</evidence>
<comment type="cofactor">
    <cofactor evidence="4">
        <name>Mg(2+)</name>
        <dbReference type="ChEBI" id="CHEBI:18420"/>
    </cofactor>
</comment>
<dbReference type="Proteomes" id="UP001431784">
    <property type="component" value="Unassembled WGS sequence"/>
</dbReference>
<dbReference type="RefSeq" id="WP_274352340.1">
    <property type="nucleotide sequence ID" value="NZ_JAQZSM010000009.1"/>
</dbReference>
<keyword evidence="6" id="KW-0663">Pyridoxal phosphate</keyword>
<comment type="cofactor">
    <cofactor evidence="3">
        <name>Mn(2+)</name>
        <dbReference type="ChEBI" id="CHEBI:29035"/>
    </cofactor>
</comment>